<dbReference type="AlphaFoldDB" id="A0A1D1YBD8"/>
<feature type="domain" description="NAC" evidence="13">
    <location>
        <begin position="10"/>
        <end position="168"/>
    </location>
</feature>
<evidence type="ECO:0000256" key="1">
    <source>
        <dbReference type="ARBA" id="ARBA00004123"/>
    </source>
</evidence>
<sequence length="699" mass="77607">MAVVIPLESLPLGFRFRPTDEELVNHYLKSKISGRKHDIEVIPEIDVCKCEPWDLPDKSVIRTGDPEWFFFSPRDRKYPNGHRSNRATEAGYWKATGKDRTIRSKAVGGTTAIGMKKTLVFHRGRAPRGERTTWIMHEYRVTSSASENDSDGASGDQGAYVLCRLFKKPEEMTSSPNCDDVEDSGISPTSVVSSPWDTQHAEAFELKTPSNQEIPEPDTQDDIVDIQNKSYGNGRWFVDEVDSGTRYPEKPDESTFNGSIVANLGDHECTVGAEMDPLMEVVNRICGPQSELTDIDDFPRMDSPVYMNELFSDFPQFYHLGLRGLDTDQQDSISECLGSVVNQDEYSSGGSNIQDPAIDHGNVHMHMPQRVHPWDTTSGKDSGSNSDADTELLQVERKHMYTDPFEWIDTELGSSQTLRNSSHVNPVSTHRVQNIYESGHVGEIVHDNAAMEVSSSLFATESAQGAYNNSPLGESTSQKTSVSKNNALEGTGITIRPRQPQYPATSQASLQGMANRRIHLQRHIQVSSACSTGSEASSSLEDDEVWSANAKERQDVKMHTKQHVAEEEPAQLASIPNIEIPNPDETPLMGVTPAVPDTVEESKPGLRLRKLNDNKGYEGSVLSSLNQAELNDNKGYEGSVLSSLNQAELNDNKGYEGSVSSSLNQAVKLPTYLRSMTFLMPSLIFLVMLIVMAWKFWKH</sequence>
<dbReference type="SUPFAM" id="SSF101941">
    <property type="entry name" value="NAC domain"/>
    <property type="match status" value="1"/>
</dbReference>
<dbReference type="PANTHER" id="PTHR31744:SF216">
    <property type="entry name" value="NAC TRANSCRIPTION FACTOR"/>
    <property type="match status" value="1"/>
</dbReference>
<dbReference type="PROSITE" id="PS51005">
    <property type="entry name" value="NAC"/>
    <property type="match status" value="1"/>
</dbReference>
<evidence type="ECO:0000256" key="3">
    <source>
        <dbReference type="ARBA" id="ARBA00022692"/>
    </source>
</evidence>
<keyword evidence="7 12" id="KW-0472">Membrane</keyword>
<dbReference type="PANTHER" id="PTHR31744">
    <property type="entry name" value="PROTEIN CUP-SHAPED COTYLEDON 2-RELATED"/>
    <property type="match status" value="1"/>
</dbReference>
<dbReference type="Gene3D" id="2.170.150.80">
    <property type="entry name" value="NAC domain"/>
    <property type="match status" value="1"/>
</dbReference>
<comment type="subcellular location">
    <subcellularLocation>
        <location evidence="2">Membrane</location>
        <topology evidence="2">Single-pass membrane protein</topology>
    </subcellularLocation>
    <subcellularLocation>
        <location evidence="1">Nucleus</location>
    </subcellularLocation>
</comment>
<dbReference type="InterPro" id="IPR036093">
    <property type="entry name" value="NAC_dom_sf"/>
</dbReference>
<gene>
    <name evidence="14" type="primary">NAC078_14</name>
    <name evidence="14" type="ORF">g.81609</name>
</gene>
<dbReference type="FunFam" id="2.170.150.80:FF:000002">
    <property type="entry name" value="Nac domain-containing protein 86"/>
    <property type="match status" value="1"/>
</dbReference>
<evidence type="ECO:0000256" key="6">
    <source>
        <dbReference type="ARBA" id="ARBA00023125"/>
    </source>
</evidence>
<evidence type="ECO:0000256" key="10">
    <source>
        <dbReference type="ARBA" id="ARBA00023242"/>
    </source>
</evidence>
<dbReference type="GO" id="GO:0000976">
    <property type="term" value="F:transcription cis-regulatory region binding"/>
    <property type="evidence" value="ECO:0007669"/>
    <property type="project" value="UniProtKB-ARBA"/>
</dbReference>
<keyword evidence="5" id="KW-0805">Transcription regulation</keyword>
<evidence type="ECO:0000256" key="2">
    <source>
        <dbReference type="ARBA" id="ARBA00004167"/>
    </source>
</evidence>
<feature type="region of interest" description="Disordered" evidence="11">
    <location>
        <begin position="172"/>
        <end position="194"/>
    </location>
</feature>
<evidence type="ECO:0000256" key="12">
    <source>
        <dbReference type="SAM" id="Phobius"/>
    </source>
</evidence>
<dbReference type="GO" id="GO:0006355">
    <property type="term" value="P:regulation of DNA-templated transcription"/>
    <property type="evidence" value="ECO:0007669"/>
    <property type="project" value="InterPro"/>
</dbReference>
<proteinExistence type="predicted"/>
<keyword evidence="10" id="KW-0539">Nucleus</keyword>
<keyword evidence="4 12" id="KW-1133">Transmembrane helix</keyword>
<evidence type="ECO:0000313" key="14">
    <source>
        <dbReference type="EMBL" id="JAT51946.1"/>
    </source>
</evidence>
<keyword evidence="9" id="KW-0804">Transcription</keyword>
<evidence type="ECO:0000259" key="13">
    <source>
        <dbReference type="PROSITE" id="PS51005"/>
    </source>
</evidence>
<dbReference type="InterPro" id="IPR003441">
    <property type="entry name" value="NAC-dom"/>
</dbReference>
<dbReference type="GO" id="GO:0005634">
    <property type="term" value="C:nucleus"/>
    <property type="evidence" value="ECO:0007669"/>
    <property type="project" value="UniProtKB-SubCell"/>
</dbReference>
<dbReference type="Pfam" id="PF02365">
    <property type="entry name" value="NAM"/>
    <property type="match status" value="1"/>
</dbReference>
<evidence type="ECO:0000256" key="5">
    <source>
        <dbReference type="ARBA" id="ARBA00023015"/>
    </source>
</evidence>
<keyword evidence="8" id="KW-0010">Activator</keyword>
<keyword evidence="6" id="KW-0238">DNA-binding</keyword>
<accession>A0A1D1YBD8</accession>
<name>A0A1D1YBD8_9ARAE</name>
<evidence type="ECO:0000256" key="4">
    <source>
        <dbReference type="ARBA" id="ARBA00022989"/>
    </source>
</evidence>
<dbReference type="GO" id="GO:0016020">
    <property type="term" value="C:membrane"/>
    <property type="evidence" value="ECO:0007669"/>
    <property type="project" value="UniProtKB-SubCell"/>
</dbReference>
<evidence type="ECO:0000256" key="11">
    <source>
        <dbReference type="SAM" id="MobiDB-lite"/>
    </source>
</evidence>
<feature type="transmembrane region" description="Helical" evidence="12">
    <location>
        <begin position="678"/>
        <end position="697"/>
    </location>
</feature>
<organism evidence="14">
    <name type="scientific">Anthurium amnicola</name>
    <dbReference type="NCBI Taxonomy" id="1678845"/>
    <lineage>
        <taxon>Eukaryota</taxon>
        <taxon>Viridiplantae</taxon>
        <taxon>Streptophyta</taxon>
        <taxon>Embryophyta</taxon>
        <taxon>Tracheophyta</taxon>
        <taxon>Spermatophyta</taxon>
        <taxon>Magnoliopsida</taxon>
        <taxon>Liliopsida</taxon>
        <taxon>Araceae</taxon>
        <taxon>Pothoideae</taxon>
        <taxon>Potheae</taxon>
        <taxon>Anthurium</taxon>
    </lineage>
</organism>
<reference evidence="14" key="1">
    <citation type="submission" date="2015-07" db="EMBL/GenBank/DDBJ databases">
        <title>Transcriptome Assembly of Anthurium amnicola.</title>
        <authorList>
            <person name="Suzuki J."/>
        </authorList>
    </citation>
    <scope>NUCLEOTIDE SEQUENCE</scope>
</reference>
<keyword evidence="3 12" id="KW-0812">Transmembrane</keyword>
<evidence type="ECO:0000256" key="9">
    <source>
        <dbReference type="ARBA" id="ARBA00023163"/>
    </source>
</evidence>
<dbReference type="EMBL" id="GDJX01015990">
    <property type="protein sequence ID" value="JAT51946.1"/>
    <property type="molecule type" value="Transcribed_RNA"/>
</dbReference>
<evidence type="ECO:0000256" key="8">
    <source>
        <dbReference type="ARBA" id="ARBA00023159"/>
    </source>
</evidence>
<evidence type="ECO:0000256" key="7">
    <source>
        <dbReference type="ARBA" id="ARBA00023136"/>
    </source>
</evidence>
<protein>
    <submittedName>
        <fullName evidence="14">NAC domain-containing protein 78</fullName>
    </submittedName>
</protein>